<name>A0A6C0TA17_AMAPA</name>
<evidence type="ECO:0000256" key="1">
    <source>
        <dbReference type="SAM" id="MobiDB-lite"/>
    </source>
</evidence>
<gene>
    <name evidence="2" type="ORF">AP_R.00g000440-v1.0.a3</name>
</gene>
<feature type="region of interest" description="Disordered" evidence="1">
    <location>
        <begin position="97"/>
        <end position="138"/>
    </location>
</feature>
<proteinExistence type="predicted"/>
<dbReference type="AlphaFoldDB" id="A0A6C0TA17"/>
<accession>A0A6C0TA17</accession>
<protein>
    <submittedName>
        <fullName evidence="2">Uncharacterized protein</fullName>
    </submittedName>
</protein>
<feature type="compositionally biased region" description="Basic and acidic residues" evidence="1">
    <location>
        <begin position="98"/>
        <end position="115"/>
    </location>
</feature>
<feature type="compositionally biased region" description="Basic residues" evidence="1">
    <location>
        <begin position="1"/>
        <end position="12"/>
    </location>
</feature>
<feature type="compositionally biased region" description="Polar residues" evidence="1">
    <location>
        <begin position="59"/>
        <end position="72"/>
    </location>
</feature>
<sequence>MRGGRGSRGRGRGRGEDLRDLSTITRSGSEKANSRVTNETEIGEESGGIEHKEREEASIPSSGIVSNSGQNEINAESIEMQTIKDQLVALSKMVSAISEKRGSLESENQPSKEDFPPLVKQPEEGTQSKSSSPLQLMN</sequence>
<organism evidence="2">
    <name type="scientific">Amaranthus palmeri</name>
    <name type="common">Palmer's pigweed</name>
    <dbReference type="NCBI Taxonomy" id="107608"/>
    <lineage>
        <taxon>Eukaryota</taxon>
        <taxon>Viridiplantae</taxon>
        <taxon>Streptophyta</taxon>
        <taxon>Embryophyta</taxon>
        <taxon>Tracheophyta</taxon>
        <taxon>Spermatophyta</taxon>
        <taxon>Magnoliopsida</taxon>
        <taxon>eudicotyledons</taxon>
        <taxon>Gunneridae</taxon>
        <taxon>Pentapetalae</taxon>
        <taxon>Caryophyllales</taxon>
        <taxon>Amaranthaceae</taxon>
        <taxon>Amaranthus</taxon>
    </lineage>
</organism>
<reference evidence="2" key="1">
    <citation type="submission" date="2020-02" db="EMBL/GenBank/DDBJ databases">
        <title>The eccDNA Replicon: A heritable, self-replicating, extra-nuclear vehicle that enables gene amplification and rapid adaptive evolution in Amaranthus palmeri.</title>
        <authorList>
            <person name="Saski C.A."/>
            <person name="Molin W.T."/>
        </authorList>
    </citation>
    <scope>NUCLEOTIDE SEQUENCE</scope>
</reference>
<feature type="compositionally biased region" description="Basic and acidic residues" evidence="1">
    <location>
        <begin position="48"/>
        <end position="57"/>
    </location>
</feature>
<feature type="region of interest" description="Disordered" evidence="1">
    <location>
        <begin position="1"/>
        <end position="72"/>
    </location>
</feature>
<feature type="compositionally biased region" description="Polar residues" evidence="1">
    <location>
        <begin position="124"/>
        <end position="138"/>
    </location>
</feature>
<evidence type="ECO:0000313" key="2">
    <source>
        <dbReference type="EMBL" id="QIA97948.1"/>
    </source>
</evidence>
<dbReference type="EMBL" id="MT025716">
    <property type="protein sequence ID" value="QIA97948.1"/>
    <property type="molecule type" value="Genomic_DNA"/>
</dbReference>